<sequence length="524" mass="59092">MEIKHFVYGKFRDLIPDFDVRIISPELPESTARNIAQRINRFSSLCTLPSQYGQNIEYIGRLYPGQPLYGYVRFFPSANNQDDHGRTMVGFYHVMVFDQQEMITLDMKPWKCRDLFIKQFDNEKIVGWDNQVWLRREDMAYFTEEARKMRLSLEHPLTGGYSQVIPPVCEATDHSVQYIATLNAYSTLEDTDSQTLIQLFNAGIVLHYPVEHAKGEGISGIAKFVTGRNALPEEFKKFDWKSLPAASIKSYVSSFRPVPDRQRLMIGPGQVIEDQEKPKVIYTTDGAQPAGDSRGSGADEKQQQPPGEYPQNRLPLWLDQKKMILIGALIACLAVIGILAWRLNSSKKDTVISSGPSAGKVAEPINKEDKIIPPAPELSIPKTPPPIAGENVSIKQYDALRNQYAEISGRLETRNGEYNKLASTHNELVKNNNFLAEQNKGLMADKARMQKESMEKQKNFDMQLGALETQIYNFPSEINKLKIHLADSIAKEYKKNMQEAKPKVIDSLKPAAGKGNPSAKPVKP</sequence>
<protein>
    <submittedName>
        <fullName evidence="3">Uncharacterized protein</fullName>
    </submittedName>
</protein>
<keyword evidence="2" id="KW-1133">Transmembrane helix</keyword>
<keyword evidence="2" id="KW-0472">Membrane</keyword>
<evidence type="ECO:0000256" key="2">
    <source>
        <dbReference type="SAM" id="Phobius"/>
    </source>
</evidence>
<feature type="transmembrane region" description="Helical" evidence="2">
    <location>
        <begin position="323"/>
        <end position="343"/>
    </location>
</feature>
<feature type="region of interest" description="Disordered" evidence="1">
    <location>
        <begin position="499"/>
        <end position="524"/>
    </location>
</feature>
<evidence type="ECO:0000313" key="3">
    <source>
        <dbReference type="EMBL" id="WEK34627.1"/>
    </source>
</evidence>
<dbReference type="Proteomes" id="UP001220610">
    <property type="component" value="Chromosome"/>
</dbReference>
<dbReference type="EMBL" id="CP119311">
    <property type="protein sequence ID" value="WEK34627.1"/>
    <property type="molecule type" value="Genomic_DNA"/>
</dbReference>
<keyword evidence="2" id="KW-0812">Transmembrane</keyword>
<accession>A0AAJ6BFU3</accession>
<evidence type="ECO:0000313" key="4">
    <source>
        <dbReference type="Proteomes" id="UP001220610"/>
    </source>
</evidence>
<evidence type="ECO:0000256" key="1">
    <source>
        <dbReference type="SAM" id="MobiDB-lite"/>
    </source>
</evidence>
<proteinExistence type="predicted"/>
<feature type="region of interest" description="Disordered" evidence="1">
    <location>
        <begin position="283"/>
        <end position="311"/>
    </location>
</feature>
<organism evidence="3 4">
    <name type="scientific">Candidatus Pseudobacter hemicellulosilyticus</name>
    <dbReference type="NCBI Taxonomy" id="3121375"/>
    <lineage>
        <taxon>Bacteria</taxon>
        <taxon>Pseudomonadati</taxon>
        <taxon>Bacteroidota</taxon>
        <taxon>Chitinophagia</taxon>
        <taxon>Chitinophagales</taxon>
        <taxon>Chitinophagaceae</taxon>
        <taxon>Pseudobacter</taxon>
    </lineage>
</organism>
<gene>
    <name evidence="3" type="ORF">P0Y53_19240</name>
</gene>
<name>A0AAJ6BFU3_9BACT</name>
<dbReference type="AlphaFoldDB" id="A0AAJ6BFU3"/>
<reference evidence="3" key="1">
    <citation type="submission" date="2023-03" db="EMBL/GenBank/DDBJ databases">
        <title>Andean soil-derived lignocellulolytic bacterial consortium as a source of novel taxa and putative plastic-active enzymes.</title>
        <authorList>
            <person name="Diaz-Garcia L."/>
            <person name="Chuvochina M."/>
            <person name="Feuerriegel G."/>
            <person name="Bunk B."/>
            <person name="Sproer C."/>
            <person name="Streit W.R."/>
            <person name="Rodriguez L.M."/>
            <person name="Overmann J."/>
            <person name="Jimenez D.J."/>
        </authorList>
    </citation>
    <scope>NUCLEOTIDE SEQUENCE</scope>
    <source>
        <strain evidence="3">MAG 7</strain>
    </source>
</reference>